<reference evidence="1 2" key="1">
    <citation type="journal article" date="2017" name="Nat. Commun.">
        <title>In situ click chemistry generation of cyclooxygenase-2 inhibitors.</title>
        <authorList>
            <person name="Bhardwaj A."/>
            <person name="Kaur J."/>
            <person name="Wuest M."/>
            <person name="Wuest F."/>
        </authorList>
    </citation>
    <scope>NUCLEOTIDE SEQUENCE [LARGE SCALE GENOMIC DNA]</scope>
    <source>
        <strain evidence="1">S2_012_000_R3_94</strain>
    </source>
</reference>
<sequence length="219" mass="24312">MAKRTYSASIDERYWPAIDRLSAQLGCVRSSIMRMIARGELLVSVNPDYVRTAEDEYSEKMAARLNDPVRKQGTIRKMIVDAGLNPPLGLVGDEEMAIEMASQAAVIAERNKPEVKHEPENRPQTSAEKAEFIRLDAQFGAGGWLSGKPGGKYSADLDDAIRFIVGRYVELSRRGRVGFMPVIAGELNDMAMPSFGGSKWRPVDVSWMVTKLRDAGYIN</sequence>
<gene>
    <name evidence="1" type="ORF">DI616_19980</name>
</gene>
<dbReference type="EMBL" id="VAFL01000039">
    <property type="protein sequence ID" value="TKW63078.1"/>
    <property type="molecule type" value="Genomic_DNA"/>
</dbReference>
<dbReference type="Proteomes" id="UP000315344">
    <property type="component" value="Unassembled WGS sequence"/>
</dbReference>
<dbReference type="AlphaFoldDB" id="A0A533HZT9"/>
<evidence type="ECO:0000313" key="1">
    <source>
        <dbReference type="EMBL" id="TKW63078.1"/>
    </source>
</evidence>
<organism evidence="1 2">
    <name type="scientific">Paracoccus denitrificans</name>
    <dbReference type="NCBI Taxonomy" id="266"/>
    <lineage>
        <taxon>Bacteria</taxon>
        <taxon>Pseudomonadati</taxon>
        <taxon>Pseudomonadota</taxon>
        <taxon>Alphaproteobacteria</taxon>
        <taxon>Rhodobacterales</taxon>
        <taxon>Paracoccaceae</taxon>
        <taxon>Paracoccus</taxon>
    </lineage>
</organism>
<evidence type="ECO:0000313" key="2">
    <source>
        <dbReference type="Proteomes" id="UP000315344"/>
    </source>
</evidence>
<accession>A0A533HZT9</accession>
<protein>
    <submittedName>
        <fullName evidence="1">Uncharacterized protein</fullName>
    </submittedName>
</protein>
<comment type="caution">
    <text evidence="1">The sequence shown here is derived from an EMBL/GenBank/DDBJ whole genome shotgun (WGS) entry which is preliminary data.</text>
</comment>
<proteinExistence type="predicted"/>
<name>A0A533HZT9_PARDE</name>